<comment type="similarity">
    <text evidence="1">Belongs to the importin alpha family.</text>
</comment>
<evidence type="ECO:0000313" key="6">
    <source>
        <dbReference type="EMBL" id="CEM29156.1"/>
    </source>
</evidence>
<evidence type="ECO:0000256" key="3">
    <source>
        <dbReference type="ARBA" id="ARBA00022927"/>
    </source>
</evidence>
<feature type="region of interest" description="Disordered" evidence="5">
    <location>
        <begin position="1"/>
        <end position="23"/>
    </location>
</feature>
<dbReference type="InterPro" id="IPR016024">
    <property type="entry name" value="ARM-type_fold"/>
</dbReference>
<proteinExistence type="inferred from homology"/>
<dbReference type="PROSITE" id="PS50176">
    <property type="entry name" value="ARM_REPEAT"/>
    <property type="match status" value="1"/>
</dbReference>
<feature type="repeat" description="ARM" evidence="4">
    <location>
        <begin position="144"/>
        <end position="186"/>
    </location>
</feature>
<dbReference type="OrthoDB" id="436939at2759"/>
<accession>A0A0G4GHF6</accession>
<dbReference type="Gene3D" id="1.25.10.10">
    <property type="entry name" value="Leucine-rich Repeat Variant"/>
    <property type="match status" value="2"/>
</dbReference>
<dbReference type="SUPFAM" id="SSF48371">
    <property type="entry name" value="ARM repeat"/>
    <property type="match status" value="1"/>
</dbReference>
<dbReference type="InterPro" id="IPR000225">
    <property type="entry name" value="Armadillo"/>
</dbReference>
<dbReference type="Pfam" id="PF00514">
    <property type="entry name" value="Arm"/>
    <property type="match status" value="2"/>
</dbReference>
<keyword evidence="3" id="KW-0653">Protein transport</keyword>
<dbReference type="PhylomeDB" id="A0A0G4GHF6"/>
<dbReference type="AlphaFoldDB" id="A0A0G4GHF6"/>
<organism evidence="6 7">
    <name type="scientific">Vitrella brassicaformis (strain CCMP3155)</name>
    <dbReference type="NCBI Taxonomy" id="1169540"/>
    <lineage>
        <taxon>Eukaryota</taxon>
        <taxon>Sar</taxon>
        <taxon>Alveolata</taxon>
        <taxon>Colpodellida</taxon>
        <taxon>Vitrellaceae</taxon>
        <taxon>Vitrella</taxon>
    </lineage>
</organism>
<evidence type="ECO:0008006" key="8">
    <source>
        <dbReference type="Google" id="ProtNLM"/>
    </source>
</evidence>
<gene>
    <name evidence="6" type="ORF">Vbra_9998</name>
</gene>
<reference evidence="6 7" key="1">
    <citation type="submission" date="2014-11" db="EMBL/GenBank/DDBJ databases">
        <authorList>
            <person name="Zhu J."/>
            <person name="Qi W."/>
            <person name="Song R."/>
        </authorList>
    </citation>
    <scope>NUCLEOTIDE SEQUENCE [LARGE SCALE GENOMIC DNA]</scope>
</reference>
<dbReference type="EMBL" id="CDMY01000666">
    <property type="protein sequence ID" value="CEM29156.1"/>
    <property type="molecule type" value="Genomic_DNA"/>
</dbReference>
<feature type="compositionally biased region" description="Polar residues" evidence="5">
    <location>
        <begin position="1"/>
        <end position="16"/>
    </location>
</feature>
<evidence type="ECO:0000313" key="7">
    <source>
        <dbReference type="Proteomes" id="UP000041254"/>
    </source>
</evidence>
<keyword evidence="2" id="KW-0813">Transport</keyword>
<evidence type="ECO:0000256" key="4">
    <source>
        <dbReference type="PROSITE-ProRule" id="PRU00259"/>
    </source>
</evidence>
<evidence type="ECO:0000256" key="1">
    <source>
        <dbReference type="ARBA" id="ARBA00010394"/>
    </source>
</evidence>
<evidence type="ECO:0000256" key="5">
    <source>
        <dbReference type="SAM" id="MobiDB-lite"/>
    </source>
</evidence>
<keyword evidence="7" id="KW-1185">Reference proteome</keyword>
<dbReference type="PANTHER" id="PTHR23316">
    <property type="entry name" value="IMPORTIN ALPHA"/>
    <property type="match status" value="1"/>
</dbReference>
<dbReference type="InterPro" id="IPR011989">
    <property type="entry name" value="ARM-like"/>
</dbReference>
<evidence type="ECO:0000256" key="2">
    <source>
        <dbReference type="ARBA" id="ARBA00022448"/>
    </source>
</evidence>
<dbReference type="VEuPathDB" id="CryptoDB:Vbra_9998"/>
<protein>
    <recommendedName>
        <fullName evidence="8">Importin subunit alpha</fullName>
    </recommendedName>
</protein>
<dbReference type="STRING" id="1169540.A0A0G4GHF6"/>
<dbReference type="Proteomes" id="UP000041254">
    <property type="component" value="Unassembled WGS sequence"/>
</dbReference>
<sequence length="511" mass="54558">MESSGSTEEAVSTTDGHPSPQAVLNKARDLYKSNRTKEAYDQSVQQRGLDAVEADIAATMTDICNLIASASASDPQLCISAIGLLPRLLLIEHMAGTIEEKAIDAGLVPVLVEQLSGCDKVQKPAALALSRLARHHSDLVVDAGAVPPLVQLVSSADDNVRGAAIAALCIITTESSTCRDAVLAAGVLQPLLKAMRESSNVAVLTGSAYLLCYLWSVSENSPHPVPLAELVPFLPVLVGLIAAPQQDDNVLQCARGALQQFVIQFNEQGTDADLDALVECGAVASIKPLLQMAEPKIKAVACAIVQFLALGSTAHVQTLIDGGLVPLLVDLVASGDSDADLKKRAAANIGSIVVRGSQQQIDYVVECGGIRPICDLLNGAEDDGEVLESILSALDDVLSVGRQKQANEGLPDNPYCTLLEQAGGVDKVAALQTHNDMGSQFRRCGFCSSISGLVWMRSVCRPSISSMWCRPPRWRQTWERMMIATMAMAMGRAMTRRERWRAAVRSRRDRS</sequence>
<dbReference type="GO" id="GO:0015031">
    <property type="term" value="P:protein transport"/>
    <property type="evidence" value="ECO:0007669"/>
    <property type="project" value="UniProtKB-KW"/>
</dbReference>
<dbReference type="SMART" id="SM00185">
    <property type="entry name" value="ARM"/>
    <property type="match status" value="7"/>
</dbReference>
<dbReference type="InParanoid" id="A0A0G4GHF6"/>
<name>A0A0G4GHF6_VITBC</name>